<evidence type="ECO:0000256" key="1">
    <source>
        <dbReference type="ARBA" id="ARBA00022737"/>
    </source>
</evidence>
<evidence type="ECO:0000313" key="4">
    <source>
        <dbReference type="EMBL" id="MBC5723131.1"/>
    </source>
</evidence>
<dbReference type="EMBL" id="JACOPO010000006">
    <property type="protein sequence ID" value="MBC5723131.1"/>
    <property type="molecule type" value="Genomic_DNA"/>
</dbReference>
<dbReference type="Proteomes" id="UP000628736">
    <property type="component" value="Unassembled WGS sequence"/>
</dbReference>
<evidence type="ECO:0000256" key="2">
    <source>
        <dbReference type="SAM" id="MobiDB-lite"/>
    </source>
</evidence>
<evidence type="ECO:0000313" key="5">
    <source>
        <dbReference type="Proteomes" id="UP000628736"/>
    </source>
</evidence>
<feature type="region of interest" description="Disordered" evidence="2">
    <location>
        <begin position="3113"/>
        <end position="3156"/>
    </location>
</feature>
<dbReference type="InterPro" id="IPR001119">
    <property type="entry name" value="SLH_dom"/>
</dbReference>
<proteinExistence type="predicted"/>
<sequence length="3401" mass="368686">MRRNWKRWIAGLLTAVMLVTMLPTVAYAAVGDLLDMSSVQRTALLAALEEVYGDDAEAYLAILKQYGLIDEDGNLVTDEKIVMDGQAYTLDEIEAILEDPATDLTKVVEVDGQYITLEDLKTVVEIERYLAYLKATYFTEQDLTDEQIGSFYDLAEAWANGDMVVLAADTLDGVGPAGVDHNVRLTVTGTATAEENGEYTVTVEASRSAADQEITFSWRTVDGSVTAGIDGEETVTMYPGESKTLTVNVGETPERVQGTGTFLVQLYDVKNALFDDGSSRAELTVTVDSDDDFKYYDFVAKALSYNKRTHGLYDGYLVDGGDEELRDRILNQGNPMFVADKATYSIEGMSSGTYLRAFYSSYGGSLGRPNFHVPGMPWYFFDTTWEGRETEHKPFSYQLLRDGEVLQEEENFTDWDMTDPNFGGIGLEAFRIEENIEYTAGEEIPEHTMELKMTGFYRRYLGGSGGEFSFAFDPPVSYGATYSMQELTDTATVSFSAPAGTYYAGQYVPIVATFDYPVKITGDMTITVNGDKQLTPEEVGTTGESCTFLYPVTEDSGASISVTDVNFVGDEPTCQLEGANKLELTISRGTDDLTGVTLESLDREQAFGVPTLAVRQEQQGQKPVLTITLPLTGKPYDNWVLNEVTDLTTGILPALKAVLSQTGDTQYDFRVNDTQNPTALVAEITLPYNTSVEEFTGQVDFLLDGYVMIGWGREYTLEGSKPVGAFDGGIKLTRTNSKTGEREEQTSGTVYFDLAEMADWEMTLSFTLKEGDFTWGDITKVTAYPEDNKPEGIDNQFHFAWEYSGPVTVVLNEDGSTSFMLTGETGYANARLVALNGDMEDALLGSVTLHCENWGGGTGDAFLQIPESGSNISVREGNDARIYWSSNVCALNQNAGEDGAFVPTTFTVQLGTLNLEDADPTVAVVKEWTVTTDEKNPIVSSFDIPWDEGLDTFYNEKRTGLIVACISAEYQEKRLGTYINENGVPEMGEGEEPAVAYITLLSPPASVKLEQPEGGLYHTDNGGNGKDITLSWTADDLDVENGGGQFELYIAGGEKTISETNLESGVTQDGDTYSYTLNVPAVTPETGDPASYRDAYTVTVKVKNAADAAWAYDSYVLYVYSEDILEILLDHDENTGGSYTMSNVEKIKTLWGDGGENGSNAIVALQRDIALRNVISINYGQYAWAELADQIKWYSDDSSVATVNYRQGTLYENIENFSYTTYRPSTDFVLSGLKDGSTTVTATHSKLPEISDSLTVDVETLRDQLYLFQCYPKTETTLTYQVYTSAAKTATEEYTLTTNDKGEAAIYTPYGIAGDIYCNSMADDGDDEDVIFLGVIRSQSLVSSEADSTKLQLYPVNTLRLRRAAQAEIYLKNPDGTPYEGQVTFRGGVYRGGEYCTGDRNSAVQFGLQGEKDPSKWKPGNAPQTVSTNDEGRLLVNMDLGKFKTADNQKEVQAGEALYYLFQLEYGDGSSAEYYPIMLRVDTSMNLDDIAATGDSIVAWEKNESGQKQPYIAQQTVKYSQSATANVGDIRKSTGNVGPSTTFPTAYVTTSVMWWGDEHAKDPGRVNSVMLQDATGKTPECQTSETTTYPFTDLAFTENWMTIDKDSMEEWGMAAGESRGMRAVLSEDGATASRTISLPFQMVNMIGVPEAETSSALTGALDDVKSGMTVDASGDVGDMGDGDIMIEGGMDLLSDDAGYDPEEDKFAVRLYATSDPTVFRALFGVNMGDLEPGVYPEYDDPDNMTFVHGDASTGKNQELEALPGPMDVYSMVKGKYLSAAKEEAQQAAAGKGLVGTSMALGGYMEANISYNSSSGKWECQPISGGFNVGAGLNFNWNFNAVVGIVPITASVNLGGSLEVRMDMQQGNYYEVTSGMDGLKNAGDQSAFNTALASASYTDATGSDYLTNLRMYFYIRAFAGVGFDVSVVAFKIGVFGQLNLDMQYKWLNRGYLEESSNISAVGPVSSRTDDVIQGSNLSVSGSTGIEFVFKFLFISYEKIFCSIGFESESDDPGWRTIEEIWKANKTINGKPVTRMAMPNGQVIYAVDLGAQLERRDYVDAAEQEWLGGRPSIGLFSLDKDQNATLAETLQIGAYSYANPVLSDDGEVMFYLSDREDNDPESALDIRNTRVAVSTKSNGQFQQGERFDSNDEVSTGYGDSNVKVAGSDGSYAAVWVRQTEDITENVVPGTALDDGQQMLQINSTEIMAAISEDGSNWTLEQLTNNSTPDLAPVVATNGERTVVAWREVSSTSADTLTSFDQQDAIRYAIYENDAWQMEEDEVFGEEYIAAYTLYDGTGSNASVKGLEMAMLSDGTTAVVYTLDTDSTNESTTDWETVVAIIPAVDGTYGADDTQSEDLVRTFRLTSDNNLDENPQITTAEFGDGEDRFVVAWHTERAITDDPNGETESDIRLSVMDTDGKLYENMPESLSVAAGGAGDAIDANFRFAKNAGSIDDLAILWVDSVSGETDETTYDSLAGAVSDSSTNMGHDVLKAVKFVENGKSYTLSGTVVVAEMQESTLIDHFDAYVSDTSTHEIRSVILGTNYSETTEREVTVSDGENDETATITVANPVSGMYTATEKFTNQIQESAVMLAYEELYTNSDIDVQFTIRNTGMNPISKLEIVSGDESVYTSGSTGLNLLPNRDVTVTAKFPTGEAIENADYTIKATFGENETAELPGTLYLDIPDVGISYVTTVKQADGARTLRYALHNRLSASLADEKDNWQVKVGFYADQSCTTILKGANGQDLIDTITETADLSLIDAGGYSAEVTLPVAEYMKEESGAQAEIPSTGIPVYVKAWIEAPVEDQAMRARTGSYDSVSEYFTANNTTSLTLRSLAEERDEPVTVTYDMSVANGKTIVNTKVQYNYLGGTTSGNLIVTLLDAQGQPIAKQQSYTKADGLLTMEKEGAATQTFEFAGITGAAGVRVEFSDLILTDSSVELDHISVGGHTAVFDSSTNTYTVDAVGLTNGILEIAPKDPQNATIKLDGQDYDVDASHTTQLASGTTTWNITVSNGGNSASYTLKLTNNADFVSVTGVSLNKTSMELEAGVSERLTVTVSPADATNKGVRWSSSDSSVAMVDSSGTVTAVGEGTATITVTTVDGNKTATCTVTVAASTKPDPGDSGSSNGGSSSYAVDTNASSSHGTVTVKPSRAEKGDTVTITTKPDEGYQMGKVTVTDRNGSTIKVTDKGDGIYTFTMPGGRVSVDVTFVPEKQWTNPFVDVADSTWYYDAVRYVNENGLMAGTSGNTFSPDATTTRGMLVTILYRLEGSPNIEDEIWGYPFKDVDANAYYATAVYWARMHGIVAGYSDELFGPNDTITREQMATILYRYAQYKGCDTTAKADLSKFADAAQVGSYAVEAIRWANAEGLVSGTSDTTLTPGGSATRAQAAVILTRFCQNIVK</sequence>
<evidence type="ECO:0000259" key="3">
    <source>
        <dbReference type="PROSITE" id="PS51272"/>
    </source>
</evidence>
<name>A0A8J6J986_9FIRM</name>
<dbReference type="SMART" id="SM00635">
    <property type="entry name" value="BID_2"/>
    <property type="match status" value="1"/>
</dbReference>
<dbReference type="RefSeq" id="WP_186853017.1">
    <property type="nucleotide sequence ID" value="NZ_JACOPO010000006.1"/>
</dbReference>
<dbReference type="SUPFAM" id="SSF141072">
    <property type="entry name" value="CalX-like"/>
    <property type="match status" value="1"/>
</dbReference>
<keyword evidence="5" id="KW-1185">Reference proteome</keyword>
<keyword evidence="1" id="KW-0677">Repeat</keyword>
<accession>A0A8J6J986</accession>
<feature type="domain" description="SLH" evidence="3">
    <location>
        <begin position="3343"/>
        <end position="3401"/>
    </location>
</feature>
<dbReference type="Pfam" id="PF02368">
    <property type="entry name" value="Big_2"/>
    <property type="match status" value="1"/>
</dbReference>
<protein>
    <submittedName>
        <fullName evidence="4">S-layer homology domain-containing protein</fullName>
    </submittedName>
</protein>
<dbReference type="Pfam" id="PF18998">
    <property type="entry name" value="Flg_new_2"/>
    <property type="match status" value="1"/>
</dbReference>
<feature type="compositionally biased region" description="Low complexity" evidence="2">
    <location>
        <begin position="3113"/>
        <end position="3131"/>
    </location>
</feature>
<dbReference type="InterPro" id="IPR008964">
    <property type="entry name" value="Invasin/intimin_cell_adhesion"/>
</dbReference>
<dbReference type="Gene3D" id="2.60.40.1080">
    <property type="match status" value="1"/>
</dbReference>
<reference evidence="4" key="1">
    <citation type="submission" date="2020-08" db="EMBL/GenBank/DDBJ databases">
        <title>Genome public.</title>
        <authorList>
            <person name="Liu C."/>
            <person name="Sun Q."/>
        </authorList>
    </citation>
    <scope>NUCLEOTIDE SEQUENCE</scope>
    <source>
        <strain evidence="4">NSJ-23</strain>
    </source>
</reference>
<dbReference type="InterPro" id="IPR038081">
    <property type="entry name" value="CalX-like_sf"/>
</dbReference>
<dbReference type="InterPro" id="IPR003343">
    <property type="entry name" value="Big_2"/>
</dbReference>
<feature type="domain" description="SLH" evidence="3">
    <location>
        <begin position="3277"/>
        <end position="3340"/>
    </location>
</feature>
<feature type="compositionally biased region" description="Polar residues" evidence="2">
    <location>
        <begin position="3132"/>
        <end position="3144"/>
    </location>
</feature>
<dbReference type="PROSITE" id="PS51272">
    <property type="entry name" value="SLH"/>
    <property type="match status" value="3"/>
</dbReference>
<dbReference type="Pfam" id="PF00395">
    <property type="entry name" value="SLH"/>
    <property type="match status" value="3"/>
</dbReference>
<feature type="domain" description="SLH" evidence="3">
    <location>
        <begin position="3214"/>
        <end position="3275"/>
    </location>
</feature>
<organism evidence="4 5">
    <name type="scientific">Flintibacter hominis</name>
    <dbReference type="NCBI Taxonomy" id="2763048"/>
    <lineage>
        <taxon>Bacteria</taxon>
        <taxon>Bacillati</taxon>
        <taxon>Bacillota</taxon>
        <taxon>Clostridia</taxon>
        <taxon>Eubacteriales</taxon>
        <taxon>Flintibacter</taxon>
    </lineage>
</organism>
<gene>
    <name evidence="4" type="ORF">H8S11_09930</name>
</gene>
<comment type="caution">
    <text evidence="4">The sequence shown here is derived from an EMBL/GenBank/DDBJ whole genome shotgun (WGS) entry which is preliminary data.</text>
</comment>
<dbReference type="SUPFAM" id="SSF49373">
    <property type="entry name" value="Invasin/intimin cell-adhesion fragments"/>
    <property type="match status" value="1"/>
</dbReference>
<dbReference type="InterPro" id="IPR044060">
    <property type="entry name" value="Bacterial_rp_domain"/>
</dbReference>